<gene>
    <name evidence="2" type="ORF">GCM10010357_19090</name>
</gene>
<evidence type="ECO:0000313" key="2">
    <source>
        <dbReference type="EMBL" id="GAA0398145.1"/>
    </source>
</evidence>
<sequence length="281" mass="30785">MGPARRRAPPFRQQLGVHVAGGQASVISEWVLPAVVCAPVTWVSLVFRFREEGRLLGSLRSAALTAGVVLWTAAVAAVAGGLVLPHASSVPPAAVGAVAGTGVIPRGRAEQTGARAVLAVLTLGDSLLLHQLALRLRSDRADWCDRMAEGFRDCWDLDAFATDLRDHLLMRVDVPGRTGRARTVLRKEIVERHGEVKTAAQKWITAETRVEKACQQQGRRPTPEEVRLVRRAFGEAEQYLRHLLELGHAYGKRSDARRLLALRERHLAYEEVDDDAVAVGR</sequence>
<keyword evidence="1" id="KW-0472">Membrane</keyword>
<name>A0ABP3ICX9_9ACTN</name>
<keyword evidence="1" id="KW-0812">Transmembrane</keyword>
<comment type="caution">
    <text evidence="2">The sequence shown here is derived from an EMBL/GenBank/DDBJ whole genome shotgun (WGS) entry which is preliminary data.</text>
</comment>
<keyword evidence="3" id="KW-1185">Reference proteome</keyword>
<keyword evidence="1" id="KW-1133">Transmembrane helix</keyword>
<evidence type="ECO:0000256" key="1">
    <source>
        <dbReference type="SAM" id="Phobius"/>
    </source>
</evidence>
<organism evidence="2 3">
    <name type="scientific">Streptomyces luteireticuli</name>
    <dbReference type="NCBI Taxonomy" id="173858"/>
    <lineage>
        <taxon>Bacteria</taxon>
        <taxon>Bacillati</taxon>
        <taxon>Actinomycetota</taxon>
        <taxon>Actinomycetes</taxon>
        <taxon>Kitasatosporales</taxon>
        <taxon>Streptomycetaceae</taxon>
        <taxon>Streptomyces</taxon>
    </lineage>
</organism>
<feature type="transmembrane region" description="Helical" evidence="1">
    <location>
        <begin position="30"/>
        <end position="49"/>
    </location>
</feature>
<accession>A0ABP3ICX9</accession>
<reference evidence="3" key="1">
    <citation type="journal article" date="2019" name="Int. J. Syst. Evol. Microbiol.">
        <title>The Global Catalogue of Microorganisms (GCM) 10K type strain sequencing project: providing services to taxonomists for standard genome sequencing and annotation.</title>
        <authorList>
            <consortium name="The Broad Institute Genomics Platform"/>
            <consortium name="The Broad Institute Genome Sequencing Center for Infectious Disease"/>
            <person name="Wu L."/>
            <person name="Ma J."/>
        </authorList>
    </citation>
    <scope>NUCLEOTIDE SEQUENCE [LARGE SCALE GENOMIC DNA]</scope>
    <source>
        <strain evidence="3">JCM 4788</strain>
    </source>
</reference>
<protein>
    <submittedName>
        <fullName evidence="2">Uncharacterized protein</fullName>
    </submittedName>
</protein>
<dbReference type="Proteomes" id="UP001500879">
    <property type="component" value="Unassembled WGS sequence"/>
</dbReference>
<evidence type="ECO:0000313" key="3">
    <source>
        <dbReference type="Proteomes" id="UP001500879"/>
    </source>
</evidence>
<feature type="transmembrane region" description="Helical" evidence="1">
    <location>
        <begin position="61"/>
        <end position="84"/>
    </location>
</feature>
<dbReference type="EMBL" id="BAAABX010000019">
    <property type="protein sequence ID" value="GAA0398145.1"/>
    <property type="molecule type" value="Genomic_DNA"/>
</dbReference>
<proteinExistence type="predicted"/>